<dbReference type="InterPro" id="IPR036465">
    <property type="entry name" value="vWFA_dom_sf"/>
</dbReference>
<name>A0A3B4EMX7_PYGNA</name>
<feature type="domain" description="Hemicentin-1-like von Willebrand factor A" evidence="8">
    <location>
        <begin position="311"/>
        <end position="489"/>
    </location>
</feature>
<evidence type="ECO:0000259" key="9">
    <source>
        <dbReference type="Pfam" id="PF25107"/>
    </source>
</evidence>
<dbReference type="Pfam" id="PF25106">
    <property type="entry name" value="VWA_4"/>
    <property type="match status" value="1"/>
</dbReference>
<evidence type="ECO:0008006" key="12">
    <source>
        <dbReference type="Google" id="ProtNLM"/>
    </source>
</evidence>
<evidence type="ECO:0000256" key="1">
    <source>
        <dbReference type="ARBA" id="ARBA00004613"/>
    </source>
</evidence>
<feature type="domain" description="VWA7 Ig-like" evidence="7">
    <location>
        <begin position="720"/>
        <end position="821"/>
    </location>
</feature>
<protein>
    <recommendedName>
        <fullName evidence="12">VWFA domain-containing protein</fullName>
    </recommendedName>
</protein>
<feature type="chain" id="PRO_5043859470" description="VWFA domain-containing protein" evidence="5">
    <location>
        <begin position="29"/>
        <end position="983"/>
    </location>
</feature>
<organism evidence="10 11">
    <name type="scientific">Pygocentrus nattereri</name>
    <name type="common">Red-bellied piranha</name>
    <dbReference type="NCBI Taxonomy" id="42514"/>
    <lineage>
        <taxon>Eukaryota</taxon>
        <taxon>Metazoa</taxon>
        <taxon>Chordata</taxon>
        <taxon>Craniata</taxon>
        <taxon>Vertebrata</taxon>
        <taxon>Euteleostomi</taxon>
        <taxon>Actinopterygii</taxon>
        <taxon>Neopterygii</taxon>
        <taxon>Teleostei</taxon>
        <taxon>Ostariophysi</taxon>
        <taxon>Characiformes</taxon>
        <taxon>Characoidei</taxon>
        <taxon>Pygocentrus</taxon>
    </lineage>
</organism>
<reference evidence="10" key="2">
    <citation type="submission" date="2025-08" db="UniProtKB">
        <authorList>
            <consortium name="Ensembl"/>
        </authorList>
    </citation>
    <scope>IDENTIFICATION</scope>
</reference>
<evidence type="ECO:0000259" key="6">
    <source>
        <dbReference type="Pfam" id="PF23560"/>
    </source>
</evidence>
<evidence type="ECO:0000256" key="3">
    <source>
        <dbReference type="ARBA" id="ARBA00022729"/>
    </source>
</evidence>
<dbReference type="InterPro" id="IPR052577">
    <property type="entry name" value="VWA7"/>
</dbReference>
<dbReference type="PANTHER" id="PTHR14905:SF18">
    <property type="entry name" value="VON WILLEBRAND FACTOR A DOMAIN-CONTAINING 10, TANDEM DUPLICATE 1-RELATED"/>
    <property type="match status" value="1"/>
</dbReference>
<keyword evidence="11" id="KW-1185">Reference proteome</keyword>
<keyword evidence="2" id="KW-0964">Secreted</keyword>
<keyword evidence="3 5" id="KW-0732">Signal</keyword>
<dbReference type="Pfam" id="PF25107">
    <property type="entry name" value="VWA7_N"/>
    <property type="match status" value="1"/>
</dbReference>
<dbReference type="PANTHER" id="PTHR14905">
    <property type="entry name" value="NG37"/>
    <property type="match status" value="1"/>
</dbReference>
<evidence type="ECO:0000256" key="5">
    <source>
        <dbReference type="SAM" id="SignalP"/>
    </source>
</evidence>
<comment type="subcellular location">
    <subcellularLocation>
        <location evidence="1">Secreted</location>
    </subcellularLocation>
</comment>
<dbReference type="GO" id="GO:0005576">
    <property type="term" value="C:extracellular region"/>
    <property type="evidence" value="ECO:0007669"/>
    <property type="project" value="UniProtKB-SubCell"/>
</dbReference>
<dbReference type="Pfam" id="PF23619">
    <property type="entry name" value="Ig_VWA7"/>
    <property type="match status" value="1"/>
</dbReference>
<dbReference type="InterPro" id="IPR056475">
    <property type="entry name" value="GBD_Hemicentin/VWA7"/>
</dbReference>
<dbReference type="RefSeq" id="XP_037394373.1">
    <property type="nucleotide sequence ID" value="XM_037538476.1"/>
</dbReference>
<evidence type="ECO:0000259" key="7">
    <source>
        <dbReference type="Pfam" id="PF23619"/>
    </source>
</evidence>
<feature type="signal peptide" evidence="5">
    <location>
        <begin position="1"/>
        <end position="28"/>
    </location>
</feature>
<dbReference type="Pfam" id="PF23560">
    <property type="entry name" value="GBD_Hemicentin"/>
    <property type="match status" value="1"/>
</dbReference>
<accession>A0A3B4EMX7</accession>
<evidence type="ECO:0000256" key="4">
    <source>
        <dbReference type="ARBA" id="ARBA00023180"/>
    </source>
</evidence>
<dbReference type="GeneTree" id="ENSGT00390000011517"/>
<dbReference type="Proteomes" id="UP001501920">
    <property type="component" value="Chromosome 5"/>
</dbReference>
<sequence length="983" mass="104891">MMVTMRLPIRTSISFLLVVFLMQSQTWAFMPFAYPFFSSSSVTHKEISRVAILNTTVQLCRSQALSQGRDFVMPKTLTEGSVAAVCSSSASAKAFIRSIDKITENNAAVDLPWHYFFNPIYHFDDETFLRGRDLITSGVSIVKASVREQSYEAARAKLGEVLHTLQDFYSHSNWIELGNDTPYPNLIKPSSSIENIADSETCRSCDGSNCKGNILETVLRQKKLTSGYFNTFSFKKPKGKCSHGGALDLTSYTEPKGGINKDTLSSEHGDQHMDAVKVAIAATSDLLEDIRAAVGDSQFLRFMGLTQASVLCFVIDTTGSMSDDIAEVRRITSSIINSKTGSANQPSEYILVPFNDPDYGPLTRTNDPDVFKRKINALTADGGGDIPEMCLSGLQLALTGSPPQTEIFVFTDADAKDLSLKSTLLALIERTKSSVSFLLTNALSARRRRSSGGQQDGQQQFASRLTSPLNEVYQDLAQASGGQAIEVTKATLPQATSIIVDASSSSLVTVFQAVRNPAKVETFSFFVDSTLQNLTIYITGNSPSYTITSPSGVSQTSSQPSGVLGFIEKVGNFHTLHPNVSDQTGLWLISINSMQPYTVKVLGQSEVDFLFNFIELSEWPHPNYAVLNSRPTANSNITLLVSVVGWDSVRLTDVDLVEASSSKSYNGTLQEVGSGQYLVTISSIPTGEFVVRVVGESSSSKASNGFFQRQSSTQLQASSVMVTTQANGTMEPGKTFTLPFTVATNGSGGVFNIRVSNDRSFVMTDVPSSLILAHGGSANGTATLAVPGSTPSGSDVTVTIEAEAPGGADSNYAVLRLSVVAQVTDITPPVCEIVSVNANCSSNCSLSSWDLSANMTDGSGSGIQSVTVHQGNGTLNTSTVLDRGVNVTLASYSASCCSPQVELVVVDAVGNVGTCFRSLNAAVPQSTSATSTETVTNATTPATAATSGSTIQTSTNGAIGHLFLPVLFWLTVGTTSLYQYMQL</sequence>
<keyword evidence="4" id="KW-0325">Glycoprotein</keyword>
<dbReference type="GeneID" id="108439326"/>
<dbReference type="OMA" id="WGSPMYV"/>
<dbReference type="AlphaFoldDB" id="A0A3B4EMX7"/>
<reference evidence="10 11" key="1">
    <citation type="submission" date="2020-10" db="EMBL/GenBank/DDBJ databases">
        <title>Pygocentrus nattereri (red-bellied piranha) genome, fPygNat1, primary haplotype.</title>
        <authorList>
            <person name="Myers G."/>
            <person name="Meyer A."/>
            <person name="Karagic N."/>
            <person name="Pippel M."/>
            <person name="Winkler S."/>
            <person name="Tracey A."/>
            <person name="Wood J."/>
            <person name="Formenti G."/>
            <person name="Howe K."/>
            <person name="Fedrigo O."/>
            <person name="Jarvis E.D."/>
        </authorList>
    </citation>
    <scope>NUCLEOTIDE SEQUENCE [LARGE SCALE GENOMIC DNA]</scope>
</reference>
<dbReference type="Gene3D" id="3.40.50.410">
    <property type="entry name" value="von Willebrand factor, type A domain"/>
    <property type="match status" value="1"/>
</dbReference>
<evidence type="ECO:0000259" key="8">
    <source>
        <dbReference type="Pfam" id="PF25106"/>
    </source>
</evidence>
<evidence type="ECO:0000313" key="11">
    <source>
        <dbReference type="Proteomes" id="UP001501920"/>
    </source>
</evidence>
<feature type="domain" description="VWA7 N-terminal" evidence="9">
    <location>
        <begin position="78"/>
        <end position="300"/>
    </location>
</feature>
<dbReference type="SUPFAM" id="SSF53300">
    <property type="entry name" value="vWA-like"/>
    <property type="match status" value="1"/>
</dbReference>
<dbReference type="InterPro" id="IPR057615">
    <property type="entry name" value="Ig_VWA7"/>
</dbReference>
<proteinExistence type="predicted"/>
<dbReference type="Ensembl" id="ENSPNAT00000031250.2">
    <property type="protein sequence ID" value="ENSPNAP00000036526.2"/>
    <property type="gene ID" value="ENSPNAG00000004231.2"/>
</dbReference>
<evidence type="ECO:0000256" key="2">
    <source>
        <dbReference type="ARBA" id="ARBA00022525"/>
    </source>
</evidence>
<reference evidence="10" key="3">
    <citation type="submission" date="2025-09" db="UniProtKB">
        <authorList>
            <consortium name="Ensembl"/>
        </authorList>
    </citation>
    <scope>IDENTIFICATION</scope>
</reference>
<dbReference type="InterPro" id="IPR056861">
    <property type="entry name" value="HMCN1-like_VWA"/>
</dbReference>
<feature type="domain" description="Hemicentin/VWA7 galactose-binding" evidence="6">
    <location>
        <begin position="508"/>
        <end position="606"/>
    </location>
</feature>
<evidence type="ECO:0000313" key="10">
    <source>
        <dbReference type="Ensembl" id="ENSPNAP00000036526.2"/>
    </source>
</evidence>
<dbReference type="InterPro" id="IPR056862">
    <property type="entry name" value="VWA7_N"/>
</dbReference>